<dbReference type="InterPro" id="IPR015919">
    <property type="entry name" value="Cadherin-like_sf"/>
</dbReference>
<dbReference type="Pfam" id="PF05345">
    <property type="entry name" value="He_PIG"/>
    <property type="match status" value="1"/>
</dbReference>
<dbReference type="OrthoDB" id="175993at2"/>
<proteinExistence type="predicted"/>
<reference evidence="2 3" key="1">
    <citation type="submission" date="2017-10" db="EMBL/GenBank/DDBJ databases">
        <title>The draft genome sequence of Lewinella marina KCTC 32374.</title>
        <authorList>
            <person name="Wang K."/>
        </authorList>
    </citation>
    <scope>NUCLEOTIDE SEQUENCE [LARGE SCALE GENOMIC DNA]</scope>
    <source>
        <strain evidence="2 3">MKG-38</strain>
    </source>
</reference>
<dbReference type="Pfam" id="PF18962">
    <property type="entry name" value="Por_Secre_tail"/>
    <property type="match status" value="1"/>
</dbReference>
<dbReference type="InterPro" id="IPR026444">
    <property type="entry name" value="Secre_tail"/>
</dbReference>
<dbReference type="EMBL" id="PDLO01000002">
    <property type="protein sequence ID" value="PHK99040.1"/>
    <property type="molecule type" value="Genomic_DNA"/>
</dbReference>
<dbReference type="Gene3D" id="2.60.120.260">
    <property type="entry name" value="Galactose-binding domain-like"/>
    <property type="match status" value="2"/>
</dbReference>
<dbReference type="NCBIfam" id="TIGR04183">
    <property type="entry name" value="Por_Secre_tail"/>
    <property type="match status" value="1"/>
</dbReference>
<dbReference type="GO" id="GO:0016020">
    <property type="term" value="C:membrane"/>
    <property type="evidence" value="ECO:0007669"/>
    <property type="project" value="InterPro"/>
</dbReference>
<evidence type="ECO:0000313" key="2">
    <source>
        <dbReference type="EMBL" id="PHK99040.1"/>
    </source>
</evidence>
<keyword evidence="3" id="KW-1185">Reference proteome</keyword>
<dbReference type="Proteomes" id="UP000226437">
    <property type="component" value="Unassembled WGS sequence"/>
</dbReference>
<dbReference type="GO" id="GO:0005509">
    <property type="term" value="F:calcium ion binding"/>
    <property type="evidence" value="ECO:0007669"/>
    <property type="project" value="InterPro"/>
</dbReference>
<evidence type="ECO:0000259" key="1">
    <source>
        <dbReference type="SMART" id="SM00736"/>
    </source>
</evidence>
<dbReference type="InterPro" id="IPR013783">
    <property type="entry name" value="Ig-like_fold"/>
</dbReference>
<dbReference type="SMART" id="SM00736">
    <property type="entry name" value="CADG"/>
    <property type="match status" value="1"/>
</dbReference>
<name>A0A2G0CGI8_9BACT</name>
<gene>
    <name evidence="2" type="ORF">CGL56_06155</name>
</gene>
<sequence>MHWKFTVFSSPPNRCVQAVLMGLLLLLTATLAAGSGATARIENLTKLPGTNRGFPAEDFFTFHRSQRQTNSRGTVLWFANRATMRIHNDGTNPLVITRLTTTNTSNFTISGVIIPTGGLKVAPGGYVDATVNFVTDGGEARRLLTERLVMDSNADNAASVKATFRGAYMTYVEGGSEINVQQVYESFGFGTRMGVDNNGNLQVRPGSDFPQEKNVNSGKEGDLIIPGLFVQANPAKPVSMIQMAAFHGPGYAPTELRNAAASHLVGGMKYLHGERSHQTLLPRLSDTSNDPAGDYAASIGEPFQILVAGFKSTGGAYDGSRPDELLGVRIYRAVDGSGRTIPNEYIIVQDYIGTGCGAGSSNCDWNDNVSYIANVRPQAVPSSLEIPDLIVTGGVTKVYPVADYFDRGYPGNRLTYSARLVGGGSLPNWITLDPNSATFTVNAPENATDRSYSIAVTATDYNGLKTVSTLDLQVMASEGDPDPDPEPAPAPTQGDFWLEAECALVGGRWTEEASPAASGGKYVVFQDGNFYGAPPADEAGNRVRFVLMDAIPGDYRLFARIDAPSGLDDSYWVRVNNGGWYKWASGMQQGVGFAWNQLPGAPLSLQEGTNTVDFAFREDGTRLDKIFLTSGGTTPTGTGAAATNCDAPAEATAFWLEAECGSLGSGWQSFTEQNAANSAYVEFTGDRHIAEPTTNEPAQQVTFPVDLASGGEYHLFLRLDAPDPGRNSLWVRIDDGEWVKMWEEIGGAQLLTSGFEWRKVNDDGADISFTLAAGPHLIRIANREPGTRLDKVYLSPSSELPTGLGASATNCGTAAATLRPERTEFSAVAPQQTRMDGQPALYPNPSRGEINLSWESPFTGTVEVQVFDLTGREVHRTRLEKATTFIEAQLDLPHLPQGSYRLLLTEGDHRTILPFARLQ</sequence>
<accession>A0A2G0CGI8</accession>
<dbReference type="CDD" id="cd02795">
    <property type="entry name" value="CBM6-CBM35-CBM36_like"/>
    <property type="match status" value="1"/>
</dbReference>
<dbReference type="Gene3D" id="2.60.40.10">
    <property type="entry name" value="Immunoglobulins"/>
    <property type="match status" value="2"/>
</dbReference>
<dbReference type="SUPFAM" id="SSF49313">
    <property type="entry name" value="Cadherin-like"/>
    <property type="match status" value="1"/>
</dbReference>
<organism evidence="2 3">
    <name type="scientific">Neolewinella marina</name>
    <dbReference type="NCBI Taxonomy" id="438751"/>
    <lineage>
        <taxon>Bacteria</taxon>
        <taxon>Pseudomonadati</taxon>
        <taxon>Bacteroidota</taxon>
        <taxon>Saprospiria</taxon>
        <taxon>Saprospirales</taxon>
        <taxon>Lewinellaceae</taxon>
        <taxon>Neolewinella</taxon>
    </lineage>
</organism>
<evidence type="ECO:0000313" key="3">
    <source>
        <dbReference type="Proteomes" id="UP000226437"/>
    </source>
</evidence>
<dbReference type="RefSeq" id="WP_099105657.1">
    <property type="nucleotide sequence ID" value="NZ_JAATJF010000002.1"/>
</dbReference>
<protein>
    <recommendedName>
        <fullName evidence="1">Dystroglycan-type cadherin-like domain-containing protein</fullName>
    </recommendedName>
</protein>
<comment type="caution">
    <text evidence="2">The sequence shown here is derived from an EMBL/GenBank/DDBJ whole genome shotgun (WGS) entry which is preliminary data.</text>
</comment>
<dbReference type="InterPro" id="IPR006644">
    <property type="entry name" value="Cadg"/>
</dbReference>
<feature type="domain" description="Dystroglycan-type cadherin-like" evidence="1">
    <location>
        <begin position="396"/>
        <end position="481"/>
    </location>
</feature>
<dbReference type="AlphaFoldDB" id="A0A2G0CGI8"/>